<evidence type="ECO:0000313" key="3">
    <source>
        <dbReference type="WBParaSite" id="PDA_v2.g30702.t1"/>
    </source>
</evidence>
<reference evidence="3" key="1">
    <citation type="submission" date="2022-11" db="UniProtKB">
        <authorList>
            <consortium name="WormBaseParasite"/>
        </authorList>
    </citation>
    <scope>IDENTIFICATION</scope>
</reference>
<dbReference type="Proteomes" id="UP000887578">
    <property type="component" value="Unplaced"/>
</dbReference>
<feature type="compositionally biased region" description="Polar residues" evidence="1">
    <location>
        <begin position="57"/>
        <end position="108"/>
    </location>
</feature>
<proteinExistence type="predicted"/>
<accession>A0A914QTF4</accession>
<feature type="compositionally biased region" description="Low complexity" evidence="1">
    <location>
        <begin position="346"/>
        <end position="357"/>
    </location>
</feature>
<protein>
    <submittedName>
        <fullName evidence="3">Uncharacterized protein</fullName>
    </submittedName>
</protein>
<feature type="region of interest" description="Disordered" evidence="1">
    <location>
        <begin position="1"/>
        <end position="108"/>
    </location>
</feature>
<dbReference type="WBParaSite" id="PDA_v2.g30702.t1">
    <property type="protein sequence ID" value="PDA_v2.g30702.t1"/>
    <property type="gene ID" value="PDA_v2.g30702"/>
</dbReference>
<feature type="compositionally biased region" description="Basic and acidic residues" evidence="1">
    <location>
        <begin position="422"/>
        <end position="434"/>
    </location>
</feature>
<feature type="compositionally biased region" description="Polar residues" evidence="1">
    <location>
        <begin position="476"/>
        <end position="490"/>
    </location>
</feature>
<sequence>MTNAHQYPNSSNIQSSSRLPAHYKVSNRPAVVQPQRPYTGTQSPGPYRRAAAASPTPLYSQIVPSQQRSASTVPFNSSTMPKQNPTWLENYSNLPSIGEQPSSYSRMPSNISHGIAAAGTTQYYSSNGSSPLPVAPPPNKDSIFSSSHQSHFPPASSVKPQPKPAPSGRLSAPLFEHSTRSFVEPTILSVEALDRELDAIESKGSMMTLVDKERYHELLKKISELRGPAPLGQSRSTSDFIGANGVLRPTKDKQLRNPPQNFGNGIEPQHRISKPDYTLPFMNEMASKLESKKHQQQQRPATLPKPDMLPATSTTSFSTIIQRPQISQTEKMIDDVSQQIDRINATPLTPSTPSTSTGPGGLPRPAMRDNSVSPEDRSKKRVQFSDTIEDVKENGHNDDVREEEEYDEEEDDKREPQNIVVGKHEIYNDPRQRRLNEIQQKSIKPAVDGVHLAFRDKMKMFAKQANETTPKDRQKTSSAQREIEQSTDSA</sequence>
<feature type="region of interest" description="Disordered" evidence="1">
    <location>
        <begin position="344"/>
        <end position="434"/>
    </location>
</feature>
<feature type="region of interest" description="Disordered" evidence="1">
    <location>
        <begin position="126"/>
        <end position="172"/>
    </location>
</feature>
<keyword evidence="2" id="KW-1185">Reference proteome</keyword>
<feature type="compositionally biased region" description="Basic and acidic residues" evidence="1">
    <location>
        <begin position="389"/>
        <end position="399"/>
    </location>
</feature>
<dbReference type="AlphaFoldDB" id="A0A914QTF4"/>
<feature type="region of interest" description="Disordered" evidence="1">
    <location>
        <begin position="461"/>
        <end position="490"/>
    </location>
</feature>
<evidence type="ECO:0000256" key="1">
    <source>
        <dbReference type="SAM" id="MobiDB-lite"/>
    </source>
</evidence>
<feature type="region of interest" description="Disordered" evidence="1">
    <location>
        <begin position="249"/>
        <end position="274"/>
    </location>
</feature>
<feature type="region of interest" description="Disordered" evidence="1">
    <location>
        <begin position="289"/>
        <end position="328"/>
    </location>
</feature>
<feature type="compositionally biased region" description="Polar residues" evidence="1">
    <location>
        <begin position="1"/>
        <end position="18"/>
    </location>
</feature>
<organism evidence="2 3">
    <name type="scientific">Panagrolaimus davidi</name>
    <dbReference type="NCBI Taxonomy" id="227884"/>
    <lineage>
        <taxon>Eukaryota</taxon>
        <taxon>Metazoa</taxon>
        <taxon>Ecdysozoa</taxon>
        <taxon>Nematoda</taxon>
        <taxon>Chromadorea</taxon>
        <taxon>Rhabditida</taxon>
        <taxon>Tylenchina</taxon>
        <taxon>Panagrolaimomorpha</taxon>
        <taxon>Panagrolaimoidea</taxon>
        <taxon>Panagrolaimidae</taxon>
        <taxon>Panagrolaimus</taxon>
    </lineage>
</organism>
<evidence type="ECO:0000313" key="2">
    <source>
        <dbReference type="Proteomes" id="UP000887578"/>
    </source>
</evidence>
<feature type="compositionally biased region" description="Polar residues" evidence="1">
    <location>
        <begin position="311"/>
        <end position="328"/>
    </location>
</feature>
<name>A0A914QTF4_9BILA</name>
<feature type="compositionally biased region" description="Acidic residues" evidence="1">
    <location>
        <begin position="400"/>
        <end position="412"/>
    </location>
</feature>